<dbReference type="InterPro" id="IPR027417">
    <property type="entry name" value="P-loop_NTPase"/>
</dbReference>
<sequence length="176" mass="19871">MERGLIHIYTGDGKGKTTAAIGQGIRACGRGNKVYMVQFLKGQSTGELSTLKKLEPDFKVFRFEKIKDFVWNLTQSQLKELKSQINTAFLFIKNTIKNCDCDLLILDEIMGVLSNNFIDTGSVIELLKNKPEKMEIILTGRDAPKELQDIAHYVCDIKSIKHPFQCGIPAREGIEY</sequence>
<dbReference type="PANTHER" id="PTHR46638:SF1">
    <property type="entry name" value="CORRINOID ADENOSYLTRANSFERASE"/>
    <property type="match status" value="1"/>
</dbReference>
<dbReference type="KEGG" id="hsc:HVS_09130"/>
<dbReference type="RefSeq" id="WP_101301433.1">
    <property type="nucleotide sequence ID" value="NZ_CP025197.1"/>
</dbReference>
<keyword evidence="2" id="KW-1185">Reference proteome</keyword>
<dbReference type="GO" id="GO:0008817">
    <property type="term" value="F:corrinoid adenosyltransferase activity"/>
    <property type="evidence" value="ECO:0007669"/>
    <property type="project" value="UniProtKB-EC"/>
</dbReference>
<evidence type="ECO:0000313" key="2">
    <source>
        <dbReference type="Proteomes" id="UP000233534"/>
    </source>
</evidence>
<dbReference type="GO" id="GO:0005524">
    <property type="term" value="F:ATP binding"/>
    <property type="evidence" value="ECO:0007669"/>
    <property type="project" value="InterPro"/>
</dbReference>
<organism evidence="1 2">
    <name type="scientific">Acetivibrio saccincola</name>
    <dbReference type="NCBI Taxonomy" id="1677857"/>
    <lineage>
        <taxon>Bacteria</taxon>
        <taxon>Bacillati</taxon>
        <taxon>Bacillota</taxon>
        <taxon>Clostridia</taxon>
        <taxon>Eubacteriales</taxon>
        <taxon>Oscillospiraceae</taxon>
        <taxon>Acetivibrio</taxon>
    </lineage>
</organism>
<dbReference type="PIRSF" id="PIRSF015617">
    <property type="entry name" value="Adensltrnsf_CobA"/>
    <property type="match status" value="1"/>
</dbReference>
<dbReference type="InterPro" id="IPR003724">
    <property type="entry name" value="CblAdoTrfase_CobA"/>
</dbReference>
<evidence type="ECO:0000313" key="1">
    <source>
        <dbReference type="EMBL" id="AUG57732.1"/>
    </source>
</evidence>
<dbReference type="EMBL" id="CP025197">
    <property type="protein sequence ID" value="AUG57732.1"/>
    <property type="molecule type" value="Genomic_DNA"/>
</dbReference>
<proteinExistence type="predicted"/>
<protein>
    <submittedName>
        <fullName evidence="1">Cob(I)yrinic acid a,c-diamide adenosyltransferase</fullName>
        <ecNumber evidence="1">2.5.1.17</ecNumber>
    </submittedName>
</protein>
<dbReference type="SUPFAM" id="SSF52540">
    <property type="entry name" value="P-loop containing nucleoside triphosphate hydrolases"/>
    <property type="match status" value="1"/>
</dbReference>
<dbReference type="EC" id="2.5.1.17" evidence="1"/>
<dbReference type="Pfam" id="PF02572">
    <property type="entry name" value="CobA_CobO_BtuR"/>
    <property type="match status" value="1"/>
</dbReference>
<name>A0A2K9E1W3_9FIRM</name>
<keyword evidence="1" id="KW-0808">Transferase</keyword>
<gene>
    <name evidence="1" type="primary">btuR</name>
    <name evidence="1" type="ORF">HVS_09130</name>
</gene>
<reference evidence="1 2" key="1">
    <citation type="submission" date="2017-12" db="EMBL/GenBank/DDBJ databases">
        <title>Complete genome sequence of Herbivorax saccincola GGR1, a novel Cellulosome-producing hydrolytic bacterium in a thermophilic biogas plant, established by Illumina and Nanopore MinION sequencing.</title>
        <authorList>
            <person name="Pechtl A."/>
            <person name="Ruckert C."/>
            <person name="Koeck D.E."/>
            <person name="Maus I."/>
            <person name="Winkler A."/>
            <person name="Kalinowski J."/>
            <person name="Puhler A."/>
            <person name="Schwarz W.W."/>
            <person name="Zverlov V.V."/>
            <person name="Schluter A."/>
            <person name="Liebl W."/>
        </authorList>
    </citation>
    <scope>NUCLEOTIDE SEQUENCE [LARGE SCALE GENOMIC DNA]</scope>
    <source>
        <strain evidence="2">SR1</strain>
    </source>
</reference>
<dbReference type="AlphaFoldDB" id="A0A2K9E1W3"/>
<dbReference type="Gene3D" id="3.40.50.300">
    <property type="entry name" value="P-loop containing nucleotide triphosphate hydrolases"/>
    <property type="match status" value="1"/>
</dbReference>
<dbReference type="PANTHER" id="PTHR46638">
    <property type="entry name" value="CORRINOID ADENOSYLTRANSFERASE"/>
    <property type="match status" value="1"/>
</dbReference>
<dbReference type="GO" id="GO:0009236">
    <property type="term" value="P:cobalamin biosynthetic process"/>
    <property type="evidence" value="ECO:0007669"/>
    <property type="project" value="InterPro"/>
</dbReference>
<dbReference type="Proteomes" id="UP000233534">
    <property type="component" value="Chromosome"/>
</dbReference>
<accession>A0A2K9E1W3</accession>